<protein>
    <recommendedName>
        <fullName evidence="4">KfrA N-terminal DNA-binding domain-containing protein</fullName>
    </recommendedName>
</protein>
<feature type="coiled-coil region" evidence="1">
    <location>
        <begin position="151"/>
        <end position="199"/>
    </location>
</feature>
<dbReference type="RefSeq" id="WP_009771038.1">
    <property type="nucleotide sequence ID" value="NZ_AKAU01000292.1"/>
</dbReference>
<gene>
    <name evidence="2" type="ORF">WQE_47714</name>
</gene>
<dbReference type="EMBL" id="AKAU01000292">
    <property type="protein sequence ID" value="EIM93896.1"/>
    <property type="molecule type" value="Genomic_DNA"/>
</dbReference>
<keyword evidence="3" id="KW-1185">Reference proteome</keyword>
<evidence type="ECO:0000313" key="3">
    <source>
        <dbReference type="Proteomes" id="UP000004980"/>
    </source>
</evidence>
<keyword evidence="1" id="KW-0175">Coiled coil</keyword>
<comment type="caution">
    <text evidence="2">The sequence shown here is derived from an EMBL/GenBank/DDBJ whole genome shotgun (WGS) entry which is preliminary data.</text>
</comment>
<organism evidence="2 3">
    <name type="scientific">Paraburkholderia hospita</name>
    <dbReference type="NCBI Taxonomy" id="169430"/>
    <lineage>
        <taxon>Bacteria</taxon>
        <taxon>Pseudomonadati</taxon>
        <taxon>Pseudomonadota</taxon>
        <taxon>Betaproteobacteria</taxon>
        <taxon>Burkholderiales</taxon>
        <taxon>Burkholderiaceae</taxon>
        <taxon>Paraburkholderia</taxon>
    </lineage>
</organism>
<reference evidence="2 3" key="1">
    <citation type="journal article" date="2012" name="J. Bacteriol.">
        <title>Draft Genome Sequence of the Soil Bacterium Burkholderia terrae Strain BS001, Which Interacts with Fungal Surface Structures.</title>
        <authorList>
            <person name="Nazir R."/>
            <person name="Hansen M.A."/>
            <person name="Sorensen S."/>
            <person name="van Elsas J.D."/>
        </authorList>
    </citation>
    <scope>NUCLEOTIDE SEQUENCE [LARGE SCALE GENOMIC DNA]</scope>
    <source>
        <strain evidence="2 3">BS001</strain>
    </source>
</reference>
<evidence type="ECO:0000313" key="2">
    <source>
        <dbReference type="EMBL" id="EIM93896.1"/>
    </source>
</evidence>
<sequence>MARAALKWRDDALRAILRAIESAHRTYPDDNERFLDTLIAEITTVTGRIYGQSTYDRLIRTALDSQSIKRRPSAPTVQKAIARAQARATSVEVKESGDGSAPGAESLDVSALPRALAPVVQEAVAPMRERLDQQAASAAAATPVAGQAFQLELTQSLLDDARHRMRAFETEISRLQRELGSAEARAASAETQAAVLLEKILDALRESAGAAAALAQVAVQLEGTERFLKQQNDAVRLQATAEVDALRRKNQQLGDALAQLQIENDQYRRMMTARREEGAGPR</sequence>
<name>A0ABP2P8D5_9BURK</name>
<dbReference type="Proteomes" id="UP000004980">
    <property type="component" value="Unassembled WGS sequence"/>
</dbReference>
<evidence type="ECO:0000256" key="1">
    <source>
        <dbReference type="SAM" id="Coils"/>
    </source>
</evidence>
<feature type="coiled-coil region" evidence="1">
    <location>
        <begin position="236"/>
        <end position="277"/>
    </location>
</feature>
<proteinExistence type="predicted"/>
<evidence type="ECO:0008006" key="4">
    <source>
        <dbReference type="Google" id="ProtNLM"/>
    </source>
</evidence>
<accession>A0ABP2P8D5</accession>